<sequence>MKKIALTISLFSIVILAYFLFEPVFTYYFGRSITLNRQSLHPDISHLDSVRNKADELLAREFQTINAPSLSASIGMGDSVIWSNSIGYSDLDNNLLADTATKYRIGSVSKTIASVGLGLLFQDRILSPNSTVGDYVTYVSGSVANLTVKELASHTSGIRNYGMCICFPIWEYYNNDQFNTTEKSVSVFADDKLLFTPGQDFSYSSYNYTLLTTVMEGASKTGYNQFIQSRVLEPLNLQHTIPDNALDPVPNTAIFYDSEESYFKKSYPVNNSNKWAGGGYLSTPTDLVKFGNGILNYKLVNSTTTELLFNPVELKSGEVNVQNYALGWRNDLIHKVFDDGREVVVVHHGGTAVGSTAILMLLPEYNVSIALAMNSSGETTDLFALAYKIIDLFFE</sequence>
<dbReference type="AlphaFoldDB" id="A0A1I7BYL5"/>
<dbReference type="Pfam" id="PF00144">
    <property type="entry name" value="Beta-lactamase"/>
    <property type="match status" value="1"/>
</dbReference>
<dbReference type="Gene3D" id="3.40.710.10">
    <property type="entry name" value="DD-peptidase/beta-lactamase superfamily"/>
    <property type="match status" value="1"/>
</dbReference>
<accession>A0A1I7BYL5</accession>
<dbReference type="InterPro" id="IPR001466">
    <property type="entry name" value="Beta-lactam-related"/>
</dbReference>
<dbReference type="GO" id="GO:0006508">
    <property type="term" value="P:proteolysis"/>
    <property type="evidence" value="ECO:0007669"/>
    <property type="project" value="TreeGrafter"/>
</dbReference>
<dbReference type="PANTHER" id="PTHR46520:SF1">
    <property type="entry name" value="SERINE BETA-LACTAMASE-LIKE PROTEIN LACTB, MITOCHONDRIAL"/>
    <property type="match status" value="1"/>
</dbReference>
<name>A0A1I7BYL5_9BACT</name>
<feature type="domain" description="Beta-lactamase-related" evidence="1">
    <location>
        <begin position="62"/>
        <end position="389"/>
    </location>
</feature>
<proteinExistence type="predicted"/>
<gene>
    <name evidence="2" type="ORF">SAMN04489724_2852</name>
</gene>
<organism evidence="2 3">
    <name type="scientific">Algoriphagus locisalis</name>
    <dbReference type="NCBI Taxonomy" id="305507"/>
    <lineage>
        <taxon>Bacteria</taxon>
        <taxon>Pseudomonadati</taxon>
        <taxon>Bacteroidota</taxon>
        <taxon>Cytophagia</taxon>
        <taxon>Cytophagales</taxon>
        <taxon>Cyclobacteriaceae</taxon>
        <taxon>Algoriphagus</taxon>
    </lineage>
</organism>
<evidence type="ECO:0000259" key="1">
    <source>
        <dbReference type="Pfam" id="PF00144"/>
    </source>
</evidence>
<reference evidence="3" key="1">
    <citation type="submission" date="2016-10" db="EMBL/GenBank/DDBJ databases">
        <authorList>
            <person name="Varghese N."/>
            <person name="Submissions S."/>
        </authorList>
    </citation>
    <scope>NUCLEOTIDE SEQUENCE [LARGE SCALE GENOMIC DNA]</scope>
    <source>
        <strain evidence="3">DSM 23445</strain>
    </source>
</reference>
<evidence type="ECO:0000313" key="3">
    <source>
        <dbReference type="Proteomes" id="UP000199673"/>
    </source>
</evidence>
<dbReference type="STRING" id="305507.SAMN04489724_2852"/>
<dbReference type="EMBL" id="FPBF01000003">
    <property type="protein sequence ID" value="SFT92228.1"/>
    <property type="molecule type" value="Genomic_DNA"/>
</dbReference>
<dbReference type="GO" id="GO:0008233">
    <property type="term" value="F:peptidase activity"/>
    <property type="evidence" value="ECO:0007669"/>
    <property type="project" value="TreeGrafter"/>
</dbReference>
<keyword evidence="3" id="KW-1185">Reference proteome</keyword>
<dbReference type="InterPro" id="IPR052794">
    <property type="entry name" value="Mito_Ser_Protease_LACTB"/>
</dbReference>
<dbReference type="InterPro" id="IPR012338">
    <property type="entry name" value="Beta-lactam/transpept-like"/>
</dbReference>
<dbReference type="GO" id="GO:0019216">
    <property type="term" value="P:regulation of lipid metabolic process"/>
    <property type="evidence" value="ECO:0007669"/>
    <property type="project" value="TreeGrafter"/>
</dbReference>
<dbReference type="SUPFAM" id="SSF56601">
    <property type="entry name" value="beta-lactamase/transpeptidase-like"/>
    <property type="match status" value="1"/>
</dbReference>
<evidence type="ECO:0000313" key="2">
    <source>
        <dbReference type="EMBL" id="SFT92228.1"/>
    </source>
</evidence>
<dbReference type="PANTHER" id="PTHR46520">
    <property type="entry name" value="SERINE BETA-LACTAMASE-LIKE PROTEIN LACTB, MITOCHONDRIAL"/>
    <property type="match status" value="1"/>
</dbReference>
<dbReference type="Proteomes" id="UP000199673">
    <property type="component" value="Unassembled WGS sequence"/>
</dbReference>
<protein>
    <submittedName>
        <fullName evidence="2">CubicO group peptidase, beta-lactamase class C family</fullName>
    </submittedName>
</protein>
<dbReference type="RefSeq" id="WP_091694303.1">
    <property type="nucleotide sequence ID" value="NZ_FPBF01000003.1"/>
</dbReference>
<dbReference type="OrthoDB" id="9793489at2"/>